<sequence>MWEHKMQNISRYHLHNGTELMGRARHISYSRSTKTYVFPVYAWHQFHMSSYHSSSFHHCPGICINPSSLKYAAVVAAHTFDICNIPSIYTELILGGYYRVVCQSSPNPSCCATLCLQSF</sequence>
<organism evidence="1 2">
    <name type="scientific">Ceratopteris richardii</name>
    <name type="common">Triangle waterfern</name>
    <dbReference type="NCBI Taxonomy" id="49495"/>
    <lineage>
        <taxon>Eukaryota</taxon>
        <taxon>Viridiplantae</taxon>
        <taxon>Streptophyta</taxon>
        <taxon>Embryophyta</taxon>
        <taxon>Tracheophyta</taxon>
        <taxon>Polypodiopsida</taxon>
        <taxon>Polypodiidae</taxon>
        <taxon>Polypodiales</taxon>
        <taxon>Pteridineae</taxon>
        <taxon>Pteridaceae</taxon>
        <taxon>Parkerioideae</taxon>
        <taxon>Ceratopteris</taxon>
    </lineage>
</organism>
<comment type="caution">
    <text evidence="1">The sequence shown here is derived from an EMBL/GenBank/DDBJ whole genome shotgun (WGS) entry which is preliminary data.</text>
</comment>
<keyword evidence="2" id="KW-1185">Reference proteome</keyword>
<dbReference type="AlphaFoldDB" id="A0A8T2V1J8"/>
<evidence type="ECO:0000313" key="2">
    <source>
        <dbReference type="Proteomes" id="UP000825935"/>
    </source>
</evidence>
<evidence type="ECO:0000313" key="1">
    <source>
        <dbReference type="EMBL" id="KAH7440076.1"/>
    </source>
</evidence>
<accession>A0A8T2V1J8</accession>
<dbReference type="Proteomes" id="UP000825935">
    <property type="component" value="Chromosome 4"/>
</dbReference>
<protein>
    <submittedName>
        <fullName evidence="1">Uncharacterized protein</fullName>
    </submittedName>
</protein>
<proteinExistence type="predicted"/>
<gene>
    <name evidence="1" type="ORF">KP509_04G090000</name>
</gene>
<dbReference type="EMBL" id="CM035409">
    <property type="protein sequence ID" value="KAH7440076.1"/>
    <property type="molecule type" value="Genomic_DNA"/>
</dbReference>
<reference evidence="1" key="1">
    <citation type="submission" date="2021-08" db="EMBL/GenBank/DDBJ databases">
        <title>WGS assembly of Ceratopteris richardii.</title>
        <authorList>
            <person name="Marchant D.B."/>
            <person name="Chen G."/>
            <person name="Jenkins J."/>
            <person name="Shu S."/>
            <person name="Leebens-Mack J."/>
            <person name="Grimwood J."/>
            <person name="Schmutz J."/>
            <person name="Soltis P."/>
            <person name="Soltis D."/>
            <person name="Chen Z.-H."/>
        </authorList>
    </citation>
    <scope>NUCLEOTIDE SEQUENCE</scope>
    <source>
        <strain evidence="1">Whitten #5841</strain>
        <tissue evidence="1">Leaf</tissue>
    </source>
</reference>
<name>A0A8T2V1J8_CERRI</name>